<gene>
    <name evidence="2" type="ORF">A8C32_19590</name>
</gene>
<dbReference type="InterPro" id="IPR009057">
    <property type="entry name" value="Homeodomain-like_sf"/>
</dbReference>
<dbReference type="AlphaFoldDB" id="A0A1E5SY39"/>
<dbReference type="SUPFAM" id="SSF46689">
    <property type="entry name" value="Homeodomain-like"/>
    <property type="match status" value="1"/>
</dbReference>
<accession>A0A1E5SY39</accession>
<evidence type="ECO:0000313" key="3">
    <source>
        <dbReference type="Proteomes" id="UP000095713"/>
    </source>
</evidence>
<evidence type="ECO:0000313" key="2">
    <source>
        <dbReference type="EMBL" id="OEK03957.1"/>
    </source>
</evidence>
<feature type="non-terminal residue" evidence="2">
    <location>
        <position position="1"/>
    </location>
</feature>
<comment type="caution">
    <text evidence="2">The sequence shown here is derived from an EMBL/GenBank/DDBJ whole genome shotgun (WGS) entry which is preliminary data.</text>
</comment>
<feature type="coiled-coil region" evidence="1">
    <location>
        <begin position="23"/>
        <end position="57"/>
    </location>
</feature>
<dbReference type="EMBL" id="MDJD01000053">
    <property type="protein sequence ID" value="OEK03957.1"/>
    <property type="molecule type" value="Genomic_DNA"/>
</dbReference>
<keyword evidence="1" id="KW-0175">Coiled coil</keyword>
<name>A0A1E5SY39_9FLAO</name>
<evidence type="ECO:0000256" key="1">
    <source>
        <dbReference type="SAM" id="Coils"/>
    </source>
</evidence>
<keyword evidence="3" id="KW-1185">Reference proteome</keyword>
<sequence>TEYGVSLASINRWRNEFSSTTNNREDLSVLETEKQKVKALEKELKEMKLERDILKKAVSIFSKSDR</sequence>
<reference evidence="2 3" key="1">
    <citation type="submission" date="2016-05" db="EMBL/GenBank/DDBJ databases">
        <title>Draft Genome Sequence of Algibacter sp. Strain SK-16 Isolated from the Surface Water of Aburatsubo Inlet.</title>
        <authorList>
            <person name="Wong S.-K."/>
            <person name="Yoshizawa S."/>
            <person name="Nakajima Y."/>
            <person name="Ogura Y."/>
            <person name="Tetsuya H."/>
            <person name="Hamasaki K."/>
        </authorList>
    </citation>
    <scope>NUCLEOTIDE SEQUENCE [LARGE SCALE GENOMIC DNA]</scope>
    <source>
        <strain evidence="2 3">SK-16</strain>
    </source>
</reference>
<protein>
    <submittedName>
        <fullName evidence="2">Transposase</fullName>
    </submittedName>
</protein>
<organism evidence="2 3">
    <name type="scientific">Flavivirga aquatica</name>
    <dbReference type="NCBI Taxonomy" id="1849968"/>
    <lineage>
        <taxon>Bacteria</taxon>
        <taxon>Pseudomonadati</taxon>
        <taxon>Bacteroidota</taxon>
        <taxon>Flavobacteriia</taxon>
        <taxon>Flavobacteriales</taxon>
        <taxon>Flavobacteriaceae</taxon>
        <taxon>Flavivirga</taxon>
    </lineage>
</organism>
<dbReference type="Proteomes" id="UP000095713">
    <property type="component" value="Unassembled WGS sequence"/>
</dbReference>
<proteinExistence type="predicted"/>